<keyword evidence="5" id="KW-0574">Periplasm</keyword>
<evidence type="ECO:0000256" key="8">
    <source>
        <dbReference type="PIRSR" id="PIRSR000005-1"/>
    </source>
</evidence>
<feature type="binding site" description="axial binding residue" evidence="9">
    <location>
        <position position="182"/>
    </location>
    <ligand>
        <name>heme c</name>
        <dbReference type="ChEBI" id="CHEBI:61717"/>
        <label>2</label>
    </ligand>
    <ligandPart>
        <name>Fe</name>
        <dbReference type="ChEBI" id="CHEBI:18248"/>
    </ligandPart>
</feature>
<feature type="binding site" description="axial binding residue" evidence="9">
    <location>
        <position position="36"/>
    </location>
    <ligand>
        <name>heme c</name>
        <dbReference type="ChEBI" id="CHEBI:61717"/>
        <label>1</label>
    </ligand>
    <ligandPart>
        <name>Fe</name>
        <dbReference type="ChEBI" id="CHEBI:18248"/>
    </ligandPart>
</feature>
<dbReference type="AlphaFoldDB" id="A0A854FEG4"/>
<dbReference type="PROSITE" id="PS51007">
    <property type="entry name" value="CYTC"/>
    <property type="match status" value="2"/>
</dbReference>
<evidence type="ECO:0000256" key="3">
    <source>
        <dbReference type="ARBA" id="ARBA00022617"/>
    </source>
</evidence>
<reference evidence="12 14" key="1">
    <citation type="journal article" date="2017" name="Genome Announc.">
        <title>Draft Genome Sequences of Salinivibrio proteolyticus, Salinivibrio sharmensis, Salinivibrio siamensis, Salinivibrio costicola subsp. alcaliphilus, Salinivibrio costicola subsp. vallismortis, and 29 New Isolates Belonging to the Genus Salinivibrio.</title>
        <authorList>
            <person name="Lopez-Hermoso C."/>
            <person name="de la Haba R.R."/>
            <person name="Sanchez-Porro C."/>
            <person name="Bayliss S.C."/>
            <person name="Feil E.J."/>
            <person name="Ventosa A."/>
        </authorList>
    </citation>
    <scope>NUCLEOTIDE SEQUENCE [LARGE SCALE GENOMIC DNA]</scope>
    <source>
        <strain evidence="12 14">IC202</strain>
    </source>
</reference>
<feature type="chain" id="PRO_5043242744" evidence="10">
    <location>
        <begin position="19"/>
        <end position="205"/>
    </location>
</feature>
<reference evidence="13" key="2">
    <citation type="submission" date="2022-09" db="EMBL/GenBank/DDBJ databases">
        <authorList>
            <person name="Li Z.-J."/>
        </authorList>
    </citation>
    <scope>NUCLEOTIDE SEQUENCE</scope>
    <source>
        <strain evidence="13">TGB11</strain>
    </source>
</reference>
<sequence>MKKLALILTLLASTSVWAQGDAEAGKAKSNTCVACHGADGNSVLPDYPNLAGQHANYLEKQLKEFKLGAQSGGEQGRYNAVMAGMVAPLSEQDMADLAAYYATLTPKPGTTPEGAIEVGRQLYMAGDPERGIAACTACHGPRGNGTPSSGFPKISGQPAKYLASQLKMFRAGERHNDMNKMMRSVAAKLTDKEIDALSNYLGGLH</sequence>
<dbReference type="PIRSF" id="PIRSF000005">
    <property type="entry name" value="Cytochrome_c4"/>
    <property type="match status" value="1"/>
</dbReference>
<dbReference type="PANTHER" id="PTHR33751:SF9">
    <property type="entry name" value="CYTOCHROME C4"/>
    <property type="match status" value="1"/>
</dbReference>
<keyword evidence="2" id="KW-0813">Transport</keyword>
<proteinExistence type="predicted"/>
<feature type="binding site" description="axial binding residue" evidence="9">
    <location>
        <position position="139"/>
    </location>
    <ligand>
        <name>heme c</name>
        <dbReference type="ChEBI" id="CHEBI:61717"/>
        <label>2</label>
    </ligand>
    <ligandPart>
        <name>Fe</name>
        <dbReference type="ChEBI" id="CHEBI:18248"/>
    </ligandPart>
</feature>
<evidence type="ECO:0000313" key="12">
    <source>
        <dbReference type="EMBL" id="OOE45273.1"/>
    </source>
</evidence>
<keyword evidence="7 9" id="KW-0408">Iron</keyword>
<dbReference type="RefSeq" id="WP_077457399.1">
    <property type="nucleotide sequence ID" value="NZ_CP114586.1"/>
</dbReference>
<dbReference type="Pfam" id="PF00034">
    <property type="entry name" value="Cytochrom_C"/>
    <property type="match status" value="2"/>
</dbReference>
<keyword evidence="3 8" id="KW-0349">Heme</keyword>
<feature type="binding site" description="covalent" evidence="8">
    <location>
        <position position="35"/>
    </location>
    <ligand>
        <name>heme c</name>
        <dbReference type="ChEBI" id="CHEBI:61717"/>
        <label>1</label>
    </ligand>
</feature>
<keyword evidence="10" id="KW-0732">Signal</keyword>
<evidence type="ECO:0000256" key="7">
    <source>
        <dbReference type="ARBA" id="ARBA00023004"/>
    </source>
</evidence>
<feature type="binding site" description="covalent" evidence="8">
    <location>
        <position position="135"/>
    </location>
    <ligand>
        <name>heme c</name>
        <dbReference type="ChEBI" id="CHEBI:61717"/>
        <label>2</label>
    </ligand>
</feature>
<dbReference type="GO" id="GO:0020037">
    <property type="term" value="F:heme binding"/>
    <property type="evidence" value="ECO:0007669"/>
    <property type="project" value="InterPro"/>
</dbReference>
<name>A0A854FEG4_9GAMM</name>
<dbReference type="EMBL" id="MUEO01000008">
    <property type="protein sequence ID" value="OOE45273.1"/>
    <property type="molecule type" value="Genomic_DNA"/>
</dbReference>
<dbReference type="GeneID" id="89610459"/>
<dbReference type="GO" id="GO:0005506">
    <property type="term" value="F:iron ion binding"/>
    <property type="evidence" value="ECO:0007669"/>
    <property type="project" value="InterPro"/>
</dbReference>
<evidence type="ECO:0000313" key="13">
    <source>
        <dbReference type="EMBL" id="WBA08570.1"/>
    </source>
</evidence>
<feature type="binding site" description="covalent" evidence="8">
    <location>
        <position position="138"/>
    </location>
    <ligand>
        <name>heme c</name>
        <dbReference type="ChEBI" id="CHEBI:61717"/>
        <label>2</label>
    </ligand>
</feature>
<feature type="signal peptide" evidence="10">
    <location>
        <begin position="1"/>
        <end position="18"/>
    </location>
</feature>
<dbReference type="EMBL" id="CP114588">
    <property type="protein sequence ID" value="WBA08570.1"/>
    <property type="molecule type" value="Genomic_DNA"/>
</dbReference>
<dbReference type="InterPro" id="IPR009056">
    <property type="entry name" value="Cyt_c-like_dom"/>
</dbReference>
<dbReference type="PANTHER" id="PTHR33751">
    <property type="entry name" value="CBB3-TYPE CYTOCHROME C OXIDASE SUBUNIT FIXP"/>
    <property type="match status" value="1"/>
</dbReference>
<protein>
    <submittedName>
        <fullName evidence="13">C-type cytochrome</fullName>
    </submittedName>
    <submittedName>
        <fullName evidence="12">Cytochrome c4</fullName>
    </submittedName>
</protein>
<evidence type="ECO:0000256" key="6">
    <source>
        <dbReference type="ARBA" id="ARBA00022982"/>
    </source>
</evidence>
<evidence type="ECO:0000256" key="4">
    <source>
        <dbReference type="ARBA" id="ARBA00022723"/>
    </source>
</evidence>
<evidence type="ECO:0000256" key="9">
    <source>
        <dbReference type="PIRSR" id="PIRSR000005-2"/>
    </source>
</evidence>
<accession>A0A854FEG4</accession>
<comment type="PTM">
    <text evidence="8">Binds 2 heme c groups covalently per subunit.</text>
</comment>
<dbReference type="Proteomes" id="UP001164748">
    <property type="component" value="Chromosome"/>
</dbReference>
<comment type="subcellular location">
    <subcellularLocation>
        <location evidence="1">Periplasm</location>
    </subcellularLocation>
</comment>
<evidence type="ECO:0000313" key="14">
    <source>
        <dbReference type="Proteomes" id="UP000188726"/>
    </source>
</evidence>
<feature type="domain" description="Cytochrome c" evidence="11">
    <location>
        <begin position="114"/>
        <end position="205"/>
    </location>
</feature>
<feature type="binding site" description="axial binding residue" evidence="9">
    <location>
        <position position="82"/>
    </location>
    <ligand>
        <name>heme c</name>
        <dbReference type="ChEBI" id="CHEBI:61717"/>
        <label>1</label>
    </ligand>
    <ligandPart>
        <name>Fe</name>
        <dbReference type="ChEBI" id="CHEBI:18248"/>
    </ligandPart>
</feature>
<evidence type="ECO:0000259" key="11">
    <source>
        <dbReference type="PROSITE" id="PS51007"/>
    </source>
</evidence>
<gene>
    <name evidence="12" type="ORF">BZG09_04820</name>
    <name evidence="13" type="ORF">N8M53_12395</name>
</gene>
<evidence type="ECO:0000256" key="2">
    <source>
        <dbReference type="ARBA" id="ARBA00022448"/>
    </source>
</evidence>
<evidence type="ECO:0000256" key="5">
    <source>
        <dbReference type="ARBA" id="ARBA00022764"/>
    </source>
</evidence>
<feature type="domain" description="Cytochrome c" evidence="11">
    <location>
        <begin position="20"/>
        <end position="105"/>
    </location>
</feature>
<dbReference type="GO" id="GO:0042597">
    <property type="term" value="C:periplasmic space"/>
    <property type="evidence" value="ECO:0007669"/>
    <property type="project" value="UniProtKB-SubCell"/>
</dbReference>
<dbReference type="InterPro" id="IPR050597">
    <property type="entry name" value="Cytochrome_c_Oxidase_Subunit"/>
</dbReference>
<evidence type="ECO:0000256" key="1">
    <source>
        <dbReference type="ARBA" id="ARBA00004418"/>
    </source>
</evidence>
<keyword evidence="6" id="KW-0249">Electron transport</keyword>
<dbReference type="SUPFAM" id="SSF46626">
    <property type="entry name" value="Cytochrome c"/>
    <property type="match status" value="2"/>
</dbReference>
<dbReference type="Gene3D" id="1.10.760.10">
    <property type="entry name" value="Cytochrome c-like domain"/>
    <property type="match status" value="2"/>
</dbReference>
<keyword evidence="4 9" id="KW-0479">Metal-binding</keyword>
<dbReference type="GO" id="GO:0009055">
    <property type="term" value="F:electron transfer activity"/>
    <property type="evidence" value="ECO:0007669"/>
    <property type="project" value="InterPro"/>
</dbReference>
<dbReference type="InterPro" id="IPR024167">
    <property type="entry name" value="Cytochrome_c4-like"/>
</dbReference>
<organism evidence="12 14">
    <name type="scientific">Salinivibrio kushneri</name>
    <dbReference type="NCBI Taxonomy" id="1908198"/>
    <lineage>
        <taxon>Bacteria</taxon>
        <taxon>Pseudomonadati</taxon>
        <taxon>Pseudomonadota</taxon>
        <taxon>Gammaproteobacteria</taxon>
        <taxon>Vibrionales</taxon>
        <taxon>Vibrionaceae</taxon>
        <taxon>Salinivibrio</taxon>
    </lineage>
</organism>
<dbReference type="InterPro" id="IPR036909">
    <property type="entry name" value="Cyt_c-like_dom_sf"/>
</dbReference>
<dbReference type="Proteomes" id="UP000188726">
    <property type="component" value="Unassembled WGS sequence"/>
</dbReference>
<feature type="binding site" description="covalent" evidence="8">
    <location>
        <position position="32"/>
    </location>
    <ligand>
        <name>heme c</name>
        <dbReference type="ChEBI" id="CHEBI:61717"/>
        <label>1</label>
    </ligand>
</feature>
<evidence type="ECO:0000256" key="10">
    <source>
        <dbReference type="SAM" id="SignalP"/>
    </source>
</evidence>